<keyword evidence="6" id="KW-1185">Reference proteome</keyword>
<dbReference type="Pfam" id="PF04324">
    <property type="entry name" value="Fer2_BFD"/>
    <property type="match status" value="1"/>
</dbReference>
<dbReference type="AlphaFoldDB" id="A0A5M6IST8"/>
<dbReference type="Proteomes" id="UP000325255">
    <property type="component" value="Unassembled WGS sequence"/>
</dbReference>
<protein>
    <submittedName>
        <fullName evidence="5">FAD/NAD(P)-binding oxidoreductase</fullName>
    </submittedName>
</protein>
<feature type="compositionally biased region" description="Pro residues" evidence="2">
    <location>
        <begin position="446"/>
        <end position="461"/>
    </location>
</feature>
<comment type="caution">
    <text evidence="5">The sequence shown here is derived from an EMBL/GenBank/DDBJ whole genome shotgun (WGS) entry which is preliminary data.</text>
</comment>
<proteinExistence type="predicted"/>
<dbReference type="PRINTS" id="PR00368">
    <property type="entry name" value="FADPNR"/>
</dbReference>
<gene>
    <name evidence="5" type="ORF">F1189_14675</name>
</gene>
<dbReference type="InterPro" id="IPR017224">
    <property type="entry name" value="Opine_Oxase_asu/HCN_bsu"/>
</dbReference>
<dbReference type="Gene3D" id="1.10.10.1100">
    <property type="entry name" value="BFD-like [2Fe-2S]-binding domain"/>
    <property type="match status" value="1"/>
</dbReference>
<dbReference type="InterPro" id="IPR041854">
    <property type="entry name" value="BFD-like_2Fe2S-bd_dom_sf"/>
</dbReference>
<dbReference type="InterPro" id="IPR036188">
    <property type="entry name" value="FAD/NAD-bd_sf"/>
</dbReference>
<dbReference type="InterPro" id="IPR007419">
    <property type="entry name" value="BFD-like_2Fe2S-bd_dom"/>
</dbReference>
<organism evidence="5 6">
    <name type="scientific">Rhodovastum atsumiense</name>
    <dbReference type="NCBI Taxonomy" id="504468"/>
    <lineage>
        <taxon>Bacteria</taxon>
        <taxon>Pseudomonadati</taxon>
        <taxon>Pseudomonadota</taxon>
        <taxon>Alphaproteobacteria</taxon>
        <taxon>Acetobacterales</taxon>
        <taxon>Acetobacteraceae</taxon>
        <taxon>Rhodovastum</taxon>
    </lineage>
</organism>
<dbReference type="Gene3D" id="3.50.50.60">
    <property type="entry name" value="FAD/NAD(P)-binding domain"/>
    <property type="match status" value="2"/>
</dbReference>
<feature type="region of interest" description="Disordered" evidence="2">
    <location>
        <begin position="441"/>
        <end position="461"/>
    </location>
</feature>
<sequence length="461" mass="48212">MRIAVVGAGPAGVRAVERLVAAGHRPIWIDEAADGGGRIYQRPPVPFGRDPRKLYGFEAKPAAAVHAAFDRLAPLVDWRPETLVWHIRPEARRLATISRGVAGEVEYDAAVLCTGAMDRVIPVPGWTRPGVTTLGGAQIALKAQGCAIGRKVAFLGTGPLLWLVAYQYAKAGAEVAAVLDTTPFATKLAAMPGLLRGTATFAKGLYYTGWLRAQGIPITEGVTPLRIDGDADGVSGLVWRDAAGREHRTDCDAVGIGWGLRPEAQLADLAGVPFRFDDLQHNWVPERDLAGRTPVAGHYLAGDGAGIGGAAVAELAGARAALALLQDAGEAVDTAEAARLDRALQGQQGFRAALERAFPFPAGLAAALPDDTILCRCEGLTAGELRAAGSENPHGPAPEMNRAKAFTRVGMGRCQGRVCGAAAAEILAAAQQRPVAEIGRLRGQPPVKPFPIPAPAPEARS</sequence>
<dbReference type="PANTHER" id="PTHR42949">
    <property type="entry name" value="ANAEROBIC GLYCEROL-3-PHOSPHATE DEHYDROGENASE SUBUNIT B"/>
    <property type="match status" value="1"/>
</dbReference>
<dbReference type="PANTHER" id="PTHR42949:SF3">
    <property type="entry name" value="ANAEROBIC GLYCEROL-3-PHOSPHATE DEHYDROGENASE SUBUNIT B"/>
    <property type="match status" value="1"/>
</dbReference>
<dbReference type="GO" id="GO:0016491">
    <property type="term" value="F:oxidoreductase activity"/>
    <property type="evidence" value="ECO:0007669"/>
    <property type="project" value="UniProtKB-KW"/>
</dbReference>
<evidence type="ECO:0000256" key="1">
    <source>
        <dbReference type="ARBA" id="ARBA00023002"/>
    </source>
</evidence>
<feature type="domain" description="BFD-like [2Fe-2S]-binding" evidence="3">
    <location>
        <begin position="373"/>
        <end position="428"/>
    </location>
</feature>
<evidence type="ECO:0000313" key="5">
    <source>
        <dbReference type="EMBL" id="KAA5611380.1"/>
    </source>
</evidence>
<dbReference type="OrthoDB" id="9801699at2"/>
<dbReference type="InterPro" id="IPR023753">
    <property type="entry name" value="FAD/NAD-binding_dom"/>
</dbReference>
<keyword evidence="1" id="KW-0560">Oxidoreductase</keyword>
<feature type="domain" description="FAD/NAD(P)-binding" evidence="4">
    <location>
        <begin position="1"/>
        <end position="313"/>
    </location>
</feature>
<dbReference type="CDD" id="cd19946">
    <property type="entry name" value="GlpA-like_Fer2_BFD-like"/>
    <property type="match status" value="1"/>
</dbReference>
<name>A0A5M6IST8_9PROT</name>
<dbReference type="PIRSF" id="PIRSF037495">
    <property type="entry name" value="Opine_OX_OoxA/HcnB"/>
    <property type="match status" value="1"/>
</dbReference>
<evidence type="ECO:0000259" key="3">
    <source>
        <dbReference type="Pfam" id="PF04324"/>
    </source>
</evidence>
<evidence type="ECO:0000259" key="4">
    <source>
        <dbReference type="Pfam" id="PF07992"/>
    </source>
</evidence>
<dbReference type="Pfam" id="PF07992">
    <property type="entry name" value="Pyr_redox_2"/>
    <property type="match status" value="1"/>
</dbReference>
<dbReference type="SUPFAM" id="SSF51905">
    <property type="entry name" value="FAD/NAD(P)-binding domain"/>
    <property type="match status" value="1"/>
</dbReference>
<evidence type="ECO:0000256" key="2">
    <source>
        <dbReference type="SAM" id="MobiDB-lite"/>
    </source>
</evidence>
<reference evidence="5 6" key="1">
    <citation type="submission" date="2019-09" db="EMBL/GenBank/DDBJ databases">
        <title>Genome sequence of Rhodovastum atsumiense, a diverse member of the Acetobacteraceae family of non-sulfur purple photosynthetic bacteria.</title>
        <authorList>
            <person name="Meyer T."/>
            <person name="Kyndt J."/>
        </authorList>
    </citation>
    <scope>NUCLEOTIDE SEQUENCE [LARGE SCALE GENOMIC DNA]</scope>
    <source>
        <strain evidence="5 6">DSM 21279</strain>
    </source>
</reference>
<dbReference type="EMBL" id="VWPK01000021">
    <property type="protein sequence ID" value="KAA5611380.1"/>
    <property type="molecule type" value="Genomic_DNA"/>
</dbReference>
<dbReference type="InterPro" id="IPR051691">
    <property type="entry name" value="Metab_Enz_Cyan_OpOx_G3PDH"/>
</dbReference>
<accession>A0A5M6IST8</accession>
<evidence type="ECO:0000313" key="6">
    <source>
        <dbReference type="Proteomes" id="UP000325255"/>
    </source>
</evidence>